<evidence type="ECO:0000256" key="4">
    <source>
        <dbReference type="ARBA" id="ARBA00022833"/>
    </source>
</evidence>
<dbReference type="InterPro" id="IPR045877">
    <property type="entry name" value="ZFP36-like"/>
</dbReference>
<organism evidence="8 9">
    <name type="scientific">Cuscuta campestris</name>
    <dbReference type="NCBI Taxonomy" id="132261"/>
    <lineage>
        <taxon>Eukaryota</taxon>
        <taxon>Viridiplantae</taxon>
        <taxon>Streptophyta</taxon>
        <taxon>Embryophyta</taxon>
        <taxon>Tracheophyta</taxon>
        <taxon>Spermatophyta</taxon>
        <taxon>Magnoliopsida</taxon>
        <taxon>eudicotyledons</taxon>
        <taxon>Gunneridae</taxon>
        <taxon>Pentapetalae</taxon>
        <taxon>asterids</taxon>
        <taxon>lamiids</taxon>
        <taxon>Solanales</taxon>
        <taxon>Convolvulaceae</taxon>
        <taxon>Cuscuteae</taxon>
        <taxon>Cuscuta</taxon>
        <taxon>Cuscuta subgen. Grammica</taxon>
        <taxon>Cuscuta sect. Cleistogrammica</taxon>
    </lineage>
</organism>
<dbReference type="PANTHER" id="PTHR12547:SF162">
    <property type="entry name" value="ZINC FINGER CCCH DOMAIN-CONTAINING PROTEIN 15"/>
    <property type="match status" value="1"/>
</dbReference>
<evidence type="ECO:0000256" key="1">
    <source>
        <dbReference type="ARBA" id="ARBA00022723"/>
    </source>
</evidence>
<proteinExistence type="predicted"/>
<dbReference type="Pfam" id="PF00642">
    <property type="entry name" value="zf-CCCH"/>
    <property type="match status" value="1"/>
</dbReference>
<keyword evidence="2" id="KW-0677">Repeat</keyword>
<keyword evidence="1 5" id="KW-0479">Metal-binding</keyword>
<feature type="compositionally biased region" description="Low complexity" evidence="6">
    <location>
        <begin position="219"/>
        <end position="230"/>
    </location>
</feature>
<evidence type="ECO:0000256" key="6">
    <source>
        <dbReference type="SAM" id="MobiDB-lite"/>
    </source>
</evidence>
<sequence>MAKDNSASDGRDAASSTSRSVAAAEISFSGGSSSPSYGCNPFLSPSYDSADYARKDFSSIFDRDSRSPSETSINKAEAIPIERRLFQANFVLEYQQLYNRYALCLSNLHESLEEVNSLRRENEALHLANVDLVNRLSLLSQAAIRNCLLSDFSHLGIGAPAVPVRSGALVVEPKPPNVRPPLRATEQHRLERSDQELEQVPLPKSISVRSRGYQKLKPSQDGSAAAGQSSRRVNTKPLGESQQQQQTVYIPGAKLEDGSMEFEVYNQGMMKTELCNKWQETGECPYGENCQFAHGVTELRPVIRHPRYKTEVCRMVMAGDNCPYGHRCHFRHSFAEQDRQLPSTLHIPLFPSLFRSLYPHHHLPTVTAFLDFRSPIYTVHRFFLRLSLTTPHERGMLLASRRPPPQDVSFLSFTLGFPSLWGFFSLFRSVFLSFTLVYPYGSHHHSAVPNSCKSPLKTLEWTTPLDTIYSLHLNKALQSFTVIPAIKPTSSTFDTQTLNMYSLLSLYSLSQKKTRTISLKRKLEFEEDIHKKKA</sequence>
<dbReference type="PANTHER" id="PTHR12547">
    <property type="entry name" value="CCCH ZINC FINGER/TIS11-RELATED"/>
    <property type="match status" value="1"/>
</dbReference>
<dbReference type="PROSITE" id="PS50103">
    <property type="entry name" value="ZF_C3H1"/>
    <property type="match status" value="2"/>
</dbReference>
<name>A0A484NM86_9ASTE</name>
<evidence type="ECO:0000256" key="5">
    <source>
        <dbReference type="PROSITE-ProRule" id="PRU00723"/>
    </source>
</evidence>
<keyword evidence="3 5" id="KW-0863">Zinc-finger</keyword>
<feature type="domain" description="C3H1-type" evidence="7">
    <location>
        <begin position="307"/>
        <end position="335"/>
    </location>
</feature>
<evidence type="ECO:0000256" key="2">
    <source>
        <dbReference type="ARBA" id="ARBA00022737"/>
    </source>
</evidence>
<dbReference type="FunFam" id="4.10.1000.10:FF:000002">
    <property type="entry name" value="Zinc finger protein 36, C3H1 type-like 1"/>
    <property type="match status" value="1"/>
</dbReference>
<dbReference type="SMART" id="SM00356">
    <property type="entry name" value="ZnF_C3H1"/>
    <property type="match status" value="2"/>
</dbReference>
<dbReference type="EMBL" id="OOIL02006718">
    <property type="protein sequence ID" value="VFR00925.1"/>
    <property type="molecule type" value="Genomic_DNA"/>
</dbReference>
<gene>
    <name evidence="8" type="ORF">CCAM_LOCUS42700</name>
</gene>
<accession>A0A484NM86</accession>
<dbReference type="InterPro" id="IPR036855">
    <property type="entry name" value="Znf_CCCH_sf"/>
</dbReference>
<dbReference type="SUPFAM" id="SSF90229">
    <property type="entry name" value="CCCH zinc finger"/>
    <property type="match status" value="2"/>
</dbReference>
<dbReference type="FunFam" id="4.10.1000.10:FF:000001">
    <property type="entry name" value="zinc finger CCCH domain-containing protein 15-like"/>
    <property type="match status" value="1"/>
</dbReference>
<evidence type="ECO:0000256" key="3">
    <source>
        <dbReference type="ARBA" id="ARBA00022771"/>
    </source>
</evidence>
<dbReference type="Gene3D" id="4.10.1000.10">
    <property type="entry name" value="Zinc finger, CCCH-type"/>
    <property type="match status" value="2"/>
</dbReference>
<feature type="zinc finger region" description="C3H1-type" evidence="5">
    <location>
        <begin position="269"/>
        <end position="297"/>
    </location>
</feature>
<keyword evidence="9" id="KW-1185">Reference proteome</keyword>
<dbReference type="Proteomes" id="UP000595140">
    <property type="component" value="Unassembled WGS sequence"/>
</dbReference>
<feature type="zinc finger region" description="C3H1-type" evidence="5">
    <location>
        <begin position="307"/>
        <end position="335"/>
    </location>
</feature>
<reference evidence="8 9" key="1">
    <citation type="submission" date="2018-04" db="EMBL/GenBank/DDBJ databases">
        <authorList>
            <person name="Vogel A."/>
        </authorList>
    </citation>
    <scope>NUCLEOTIDE SEQUENCE [LARGE SCALE GENOMIC DNA]</scope>
</reference>
<evidence type="ECO:0000313" key="9">
    <source>
        <dbReference type="Proteomes" id="UP000595140"/>
    </source>
</evidence>
<evidence type="ECO:0000259" key="7">
    <source>
        <dbReference type="PROSITE" id="PS50103"/>
    </source>
</evidence>
<dbReference type="GO" id="GO:0003729">
    <property type="term" value="F:mRNA binding"/>
    <property type="evidence" value="ECO:0007669"/>
    <property type="project" value="InterPro"/>
</dbReference>
<dbReference type="OrthoDB" id="410307at2759"/>
<dbReference type="GO" id="GO:0008270">
    <property type="term" value="F:zinc ion binding"/>
    <property type="evidence" value="ECO:0007669"/>
    <property type="project" value="UniProtKB-KW"/>
</dbReference>
<feature type="region of interest" description="Disordered" evidence="6">
    <location>
        <begin position="190"/>
        <end position="246"/>
    </location>
</feature>
<feature type="domain" description="C3H1-type" evidence="7">
    <location>
        <begin position="269"/>
        <end position="297"/>
    </location>
</feature>
<dbReference type="InterPro" id="IPR000571">
    <property type="entry name" value="Znf_CCCH"/>
</dbReference>
<evidence type="ECO:0000313" key="8">
    <source>
        <dbReference type="EMBL" id="VFR00925.1"/>
    </source>
</evidence>
<dbReference type="AlphaFoldDB" id="A0A484NM86"/>
<protein>
    <recommendedName>
        <fullName evidence="7">C3H1-type domain-containing protein</fullName>
    </recommendedName>
</protein>
<keyword evidence="4 5" id="KW-0862">Zinc</keyword>